<feature type="transmembrane region" description="Helical" evidence="10">
    <location>
        <begin position="55"/>
        <end position="75"/>
    </location>
</feature>
<keyword evidence="10" id="KW-0812">Transmembrane</keyword>
<dbReference type="PANTHER" id="PTHR24421">
    <property type="entry name" value="NITRATE/NITRITE SENSOR PROTEIN NARX-RELATED"/>
    <property type="match status" value="1"/>
</dbReference>
<keyword evidence="3" id="KW-0597">Phosphoprotein</keyword>
<dbReference type="CDD" id="cd16917">
    <property type="entry name" value="HATPase_UhpB-NarQ-NarX-like"/>
    <property type="match status" value="1"/>
</dbReference>
<feature type="transmembrane region" description="Helical" evidence="10">
    <location>
        <begin position="183"/>
        <end position="206"/>
    </location>
</feature>
<evidence type="ECO:0000256" key="1">
    <source>
        <dbReference type="ARBA" id="ARBA00000085"/>
    </source>
</evidence>
<proteinExistence type="predicted"/>
<evidence type="ECO:0000256" key="10">
    <source>
        <dbReference type="SAM" id="Phobius"/>
    </source>
</evidence>
<comment type="caution">
    <text evidence="14">The sequence shown here is derived from an EMBL/GenBank/DDBJ whole genome shotgun (WGS) entry which is preliminary data.</text>
</comment>
<evidence type="ECO:0000313" key="14">
    <source>
        <dbReference type="EMBL" id="ROR46252.1"/>
    </source>
</evidence>
<evidence type="ECO:0000259" key="13">
    <source>
        <dbReference type="Pfam" id="PF23539"/>
    </source>
</evidence>
<dbReference type="Pfam" id="PF23539">
    <property type="entry name" value="DUF7134"/>
    <property type="match status" value="1"/>
</dbReference>
<keyword evidence="6 14" id="KW-0418">Kinase</keyword>
<evidence type="ECO:0000313" key="15">
    <source>
        <dbReference type="Proteomes" id="UP000267408"/>
    </source>
</evidence>
<evidence type="ECO:0000256" key="7">
    <source>
        <dbReference type="ARBA" id="ARBA00022840"/>
    </source>
</evidence>
<reference evidence="14 15" key="1">
    <citation type="submission" date="2018-11" db="EMBL/GenBank/DDBJ databases">
        <title>Sequencing the genomes of 1000 actinobacteria strains.</title>
        <authorList>
            <person name="Klenk H.-P."/>
        </authorList>
    </citation>
    <scope>NUCLEOTIDE SEQUENCE [LARGE SCALE GENOMIC DNA]</scope>
    <source>
        <strain evidence="14 15">DSM 44780</strain>
    </source>
</reference>
<evidence type="ECO:0000256" key="8">
    <source>
        <dbReference type="ARBA" id="ARBA00023012"/>
    </source>
</evidence>
<feature type="transmembrane region" description="Helical" evidence="10">
    <location>
        <begin position="87"/>
        <end position="111"/>
    </location>
</feature>
<dbReference type="InterPro" id="IPR050482">
    <property type="entry name" value="Sensor_HK_TwoCompSys"/>
</dbReference>
<feature type="region of interest" description="Disordered" evidence="9">
    <location>
        <begin position="385"/>
        <end position="407"/>
    </location>
</feature>
<dbReference type="Proteomes" id="UP000267408">
    <property type="component" value="Unassembled WGS sequence"/>
</dbReference>
<dbReference type="Pfam" id="PF07730">
    <property type="entry name" value="HisKA_3"/>
    <property type="match status" value="1"/>
</dbReference>
<keyword evidence="7" id="KW-0067">ATP-binding</keyword>
<feature type="domain" description="DUF7134" evidence="13">
    <location>
        <begin position="52"/>
        <end position="208"/>
    </location>
</feature>
<evidence type="ECO:0000256" key="6">
    <source>
        <dbReference type="ARBA" id="ARBA00022777"/>
    </source>
</evidence>
<feature type="compositionally biased region" description="Gly residues" evidence="9">
    <location>
        <begin position="390"/>
        <end position="406"/>
    </location>
</feature>
<comment type="catalytic activity">
    <reaction evidence="1">
        <text>ATP + protein L-histidine = ADP + protein N-phospho-L-histidine.</text>
        <dbReference type="EC" id="2.7.13.3"/>
    </reaction>
</comment>
<dbReference type="Gene3D" id="1.20.5.1930">
    <property type="match status" value="1"/>
</dbReference>
<dbReference type="Pfam" id="PF02518">
    <property type="entry name" value="HATPase_c"/>
    <property type="match status" value="1"/>
</dbReference>
<dbReference type="AlphaFoldDB" id="A0A8G1XGJ4"/>
<organism evidence="14 15">
    <name type="scientific">Kitasatospora cineracea</name>
    <dbReference type="NCBI Taxonomy" id="88074"/>
    <lineage>
        <taxon>Bacteria</taxon>
        <taxon>Bacillati</taxon>
        <taxon>Actinomycetota</taxon>
        <taxon>Actinomycetes</taxon>
        <taxon>Kitasatosporales</taxon>
        <taxon>Streptomycetaceae</taxon>
        <taxon>Kitasatospora</taxon>
    </lineage>
</organism>
<dbReference type="GO" id="GO:0005524">
    <property type="term" value="F:ATP binding"/>
    <property type="evidence" value="ECO:0007669"/>
    <property type="project" value="UniProtKB-KW"/>
</dbReference>
<evidence type="ECO:0000256" key="3">
    <source>
        <dbReference type="ARBA" id="ARBA00022553"/>
    </source>
</evidence>
<gene>
    <name evidence="14" type="ORF">EDD39_4513</name>
</gene>
<name>A0A8G1XGJ4_9ACTN</name>
<feature type="transmembrane region" description="Helical" evidence="10">
    <location>
        <begin position="158"/>
        <end position="177"/>
    </location>
</feature>
<keyword evidence="4" id="KW-0808">Transferase</keyword>
<dbReference type="EC" id="2.7.13.3" evidence="2"/>
<keyword evidence="10" id="KW-1133">Transmembrane helix</keyword>
<sequence length="481" mass="49751">MHDPATPLPVPAAPTVTSGAPAPAVTAGPESGHPFLDRLARAGQRLRGLDGRWPWLLDAAVVAGAFLVFCVPELVRGEDDEGPREHHVVFTHLPLPATLAFQAALLLPLLWRRRRPGTAFAVMGAVFLVQWSLGAALRADAALLLALYALALHGRLRTLAWACAASAAGAVAVALRLSSAVSVWDVLFFLAAAVTAAVAVGIAVRVRRAQLAGLRERAARLEVERDQRSRLAAATERTRVAREMHDIIGHNLSVIITLADGGAYAARSAPERGREALALIGDSGRQALGELRRMLGVLREHGDGPELAPQPGIADLAGLCGRIRSAGPEVVHRTEGDLESLDRGVQLMVYRIVQEALTNTLKHAGPAARARVSVSLAGARLLVRVDDDGGPGNGPGGAPDGDGQGVTGMRERAALYGGAVTAGPAPGGGWSVVADLDVTPVADLDLAPPVPLLPSAPPLLPSAPPPVQPAPPVLDPAGGPA</sequence>
<protein>
    <recommendedName>
        <fullName evidence="2">histidine kinase</fullName>
        <ecNumber evidence="2">2.7.13.3</ecNumber>
    </recommendedName>
</protein>
<evidence type="ECO:0000256" key="5">
    <source>
        <dbReference type="ARBA" id="ARBA00022741"/>
    </source>
</evidence>
<keyword evidence="10" id="KW-0472">Membrane</keyword>
<dbReference type="GO" id="GO:0016020">
    <property type="term" value="C:membrane"/>
    <property type="evidence" value="ECO:0007669"/>
    <property type="project" value="InterPro"/>
</dbReference>
<evidence type="ECO:0000256" key="2">
    <source>
        <dbReference type="ARBA" id="ARBA00012438"/>
    </source>
</evidence>
<dbReference type="Gene3D" id="3.30.565.10">
    <property type="entry name" value="Histidine kinase-like ATPase, C-terminal domain"/>
    <property type="match status" value="1"/>
</dbReference>
<feature type="compositionally biased region" description="Pro residues" evidence="9">
    <location>
        <begin position="1"/>
        <end position="12"/>
    </location>
</feature>
<dbReference type="GO" id="GO:0000155">
    <property type="term" value="F:phosphorelay sensor kinase activity"/>
    <property type="evidence" value="ECO:0007669"/>
    <property type="project" value="InterPro"/>
</dbReference>
<dbReference type="InterPro" id="IPR036890">
    <property type="entry name" value="HATPase_C_sf"/>
</dbReference>
<dbReference type="RefSeq" id="WP_123558694.1">
    <property type="nucleotide sequence ID" value="NZ_RJVJ01000001.1"/>
</dbReference>
<feature type="domain" description="Signal transduction histidine kinase subgroup 3 dimerisation and phosphoacceptor" evidence="12">
    <location>
        <begin position="236"/>
        <end position="301"/>
    </location>
</feature>
<dbReference type="InterPro" id="IPR055558">
    <property type="entry name" value="DUF7134"/>
</dbReference>
<dbReference type="InterPro" id="IPR003594">
    <property type="entry name" value="HATPase_dom"/>
</dbReference>
<dbReference type="PANTHER" id="PTHR24421:SF10">
    <property type="entry name" value="NITRATE_NITRITE SENSOR PROTEIN NARQ"/>
    <property type="match status" value="1"/>
</dbReference>
<feature type="compositionally biased region" description="Pro residues" evidence="9">
    <location>
        <begin position="448"/>
        <end position="474"/>
    </location>
</feature>
<feature type="region of interest" description="Disordered" evidence="9">
    <location>
        <begin position="444"/>
        <end position="481"/>
    </location>
</feature>
<evidence type="ECO:0000256" key="9">
    <source>
        <dbReference type="SAM" id="MobiDB-lite"/>
    </source>
</evidence>
<dbReference type="InterPro" id="IPR011712">
    <property type="entry name" value="Sig_transdc_His_kin_sub3_dim/P"/>
</dbReference>
<evidence type="ECO:0000256" key="4">
    <source>
        <dbReference type="ARBA" id="ARBA00022679"/>
    </source>
</evidence>
<dbReference type="SUPFAM" id="SSF55874">
    <property type="entry name" value="ATPase domain of HSP90 chaperone/DNA topoisomerase II/histidine kinase"/>
    <property type="match status" value="1"/>
</dbReference>
<dbReference type="EMBL" id="RJVJ01000001">
    <property type="protein sequence ID" value="ROR46252.1"/>
    <property type="molecule type" value="Genomic_DNA"/>
</dbReference>
<feature type="region of interest" description="Disordered" evidence="9">
    <location>
        <begin position="1"/>
        <end position="29"/>
    </location>
</feature>
<accession>A0A8G1XGJ4</accession>
<dbReference type="GO" id="GO:0046983">
    <property type="term" value="F:protein dimerization activity"/>
    <property type="evidence" value="ECO:0007669"/>
    <property type="project" value="InterPro"/>
</dbReference>
<feature type="domain" description="Histidine kinase/HSP90-like ATPase" evidence="11">
    <location>
        <begin position="346"/>
        <end position="438"/>
    </location>
</feature>
<evidence type="ECO:0000259" key="12">
    <source>
        <dbReference type="Pfam" id="PF07730"/>
    </source>
</evidence>
<keyword evidence="8" id="KW-0902">Two-component regulatory system</keyword>
<dbReference type="OrthoDB" id="227596at2"/>
<keyword evidence="5" id="KW-0547">Nucleotide-binding</keyword>
<evidence type="ECO:0000259" key="11">
    <source>
        <dbReference type="Pfam" id="PF02518"/>
    </source>
</evidence>